<evidence type="ECO:0000313" key="5">
    <source>
        <dbReference type="Proteomes" id="UP000663855"/>
    </source>
</evidence>
<evidence type="ECO:0000313" key="1">
    <source>
        <dbReference type="EMBL" id="CAF1110845.1"/>
    </source>
</evidence>
<dbReference type="EMBL" id="CAJNOW010014203">
    <property type="protein sequence ID" value="CAF1630978.1"/>
    <property type="molecule type" value="Genomic_DNA"/>
</dbReference>
<evidence type="ECO:0000313" key="3">
    <source>
        <dbReference type="EMBL" id="CAF3891679.1"/>
    </source>
</evidence>
<accession>A0A814PV75</accession>
<proteinExistence type="predicted"/>
<dbReference type="Proteomes" id="UP000663855">
    <property type="component" value="Unassembled WGS sequence"/>
</dbReference>
<comment type="caution">
    <text evidence="1">The sequence shown here is derived from an EMBL/GenBank/DDBJ whole genome shotgun (WGS) entry which is preliminary data.</text>
</comment>
<dbReference type="Proteomes" id="UP000663834">
    <property type="component" value="Unassembled WGS sequence"/>
</dbReference>
<evidence type="ECO:0000313" key="4">
    <source>
        <dbReference type="EMBL" id="CAF4027442.1"/>
    </source>
</evidence>
<dbReference type="EMBL" id="CAJOBJ010005310">
    <property type="protein sequence ID" value="CAF4027442.1"/>
    <property type="molecule type" value="Genomic_DNA"/>
</dbReference>
<reference evidence="1" key="1">
    <citation type="submission" date="2021-02" db="EMBL/GenBank/DDBJ databases">
        <authorList>
            <person name="Nowell W R."/>
        </authorList>
    </citation>
    <scope>NUCLEOTIDE SEQUENCE</scope>
</reference>
<dbReference type="Proteomes" id="UP000681720">
    <property type="component" value="Unassembled WGS sequence"/>
</dbReference>
<gene>
    <name evidence="3" type="ORF">BYL167_LOCUS7991</name>
    <name evidence="1" type="ORF">CJN711_LOCUS7622</name>
    <name evidence="4" type="ORF">GIL414_LOCUS13220</name>
    <name evidence="2" type="ORF">KQP761_LOCUS26222</name>
</gene>
<dbReference type="EMBL" id="CAJOBH010002133">
    <property type="protein sequence ID" value="CAF3891679.1"/>
    <property type="molecule type" value="Genomic_DNA"/>
</dbReference>
<protein>
    <submittedName>
        <fullName evidence="1">Uncharacterized protein</fullName>
    </submittedName>
</protein>
<dbReference type="EMBL" id="CAJNOV010002621">
    <property type="protein sequence ID" value="CAF1110845.1"/>
    <property type="molecule type" value="Genomic_DNA"/>
</dbReference>
<name>A0A814PV75_9BILA</name>
<organism evidence="1 5">
    <name type="scientific">Rotaria magnacalcarata</name>
    <dbReference type="NCBI Taxonomy" id="392030"/>
    <lineage>
        <taxon>Eukaryota</taxon>
        <taxon>Metazoa</taxon>
        <taxon>Spiralia</taxon>
        <taxon>Gnathifera</taxon>
        <taxon>Rotifera</taxon>
        <taxon>Eurotatoria</taxon>
        <taxon>Bdelloidea</taxon>
        <taxon>Philodinida</taxon>
        <taxon>Philodinidae</taxon>
        <taxon>Rotaria</taxon>
    </lineage>
</organism>
<evidence type="ECO:0000313" key="2">
    <source>
        <dbReference type="EMBL" id="CAF1630978.1"/>
    </source>
</evidence>
<sequence>MMDKEEEIPLHSAKGLVRRLKNANNRLSRNTDVFSLHFESTKDLQTANNHGDPDYFQLDEFDDMTMQDQDE</sequence>
<dbReference type="AlphaFoldDB" id="A0A814PV75"/>
<dbReference type="Proteomes" id="UP000681967">
    <property type="component" value="Unassembled WGS sequence"/>
</dbReference>